<evidence type="ECO:0000313" key="2">
    <source>
        <dbReference type="Proteomes" id="UP000060277"/>
    </source>
</evidence>
<name>A0ABN4JMH0_9BURK</name>
<accession>A0ABN4JMH0</accession>
<dbReference type="Proteomes" id="UP000060277">
    <property type="component" value="Chromosome"/>
</dbReference>
<keyword evidence="2" id="KW-1185">Reference proteome</keyword>
<protein>
    <submittedName>
        <fullName evidence="1">Uncharacterized protein</fullName>
    </submittedName>
</protein>
<sequence length="423" mass="48465">MIAMSFDFSNAQLPRLLPLENSYAENDVEDDLKRLFLDLFNDMLAPDVFDVNVSGAAHLGSFDLVRKAVNTDGLVLLQGDREEAATRYLYRAWKSGDVQGRGLHFLKTYLQMLFPNQCEIEQLWQDKDYPYPTALYTSKPSFAWWLHQVGEPGLKLDGTWGLGRRIEDADESRKDRVVDTSGMFLTSRIMISLGFDVDTQSVAKLIQIIKDVIPARLVPVFRFWLNESFLLTILASYKFWMRKDMLARYPWCGRVITDEPSGRWKLGIDGELPRLPQPFGTFKLGHKYGQKSNWHLHNCRVTGAQRVTITAEAPAWRVETLPLEEFEYVTPPPPTKLYHHTRRLDGGWTVGSGLHIGAFLLDGSHRLTTRKMTEYPRFGQFKIRNYQQPVLLPTSPARLTLSGAWKLGGPRNAEFEFYKIEGA</sequence>
<reference evidence="2" key="1">
    <citation type="submission" date="2015-12" db="EMBL/GenBank/DDBJ databases">
        <title>Complete genome sequence of Pandoraea norimbergensis DSM 11628.</title>
        <authorList>
            <person name="Ee R."/>
            <person name="Lim Y.-L."/>
            <person name="Yong D."/>
            <person name="Yin W.-F."/>
            <person name="Chan K.-G."/>
        </authorList>
    </citation>
    <scope>NUCLEOTIDE SEQUENCE [LARGE SCALE GENOMIC DNA]</scope>
    <source>
        <strain evidence="2">DSM 11628</strain>
    </source>
</reference>
<organism evidence="1 2">
    <name type="scientific">Pandoraea norimbergensis</name>
    <dbReference type="NCBI Taxonomy" id="93219"/>
    <lineage>
        <taxon>Bacteria</taxon>
        <taxon>Pseudomonadati</taxon>
        <taxon>Pseudomonadota</taxon>
        <taxon>Betaproteobacteria</taxon>
        <taxon>Burkholderiales</taxon>
        <taxon>Burkholderiaceae</taxon>
        <taxon>Pandoraea</taxon>
    </lineage>
</organism>
<evidence type="ECO:0000313" key="1">
    <source>
        <dbReference type="EMBL" id="ALS62244.1"/>
    </source>
</evidence>
<proteinExistence type="predicted"/>
<gene>
    <name evidence="1" type="ORF">AT302_23120</name>
</gene>
<dbReference type="EMBL" id="CP013480">
    <property type="protein sequence ID" value="ALS62244.1"/>
    <property type="molecule type" value="Genomic_DNA"/>
</dbReference>